<sequence>MIKSMIRFILLIVITLTGSGSWIQPAIFRDEPAIATAVVDPFITAQTIAMRPDYVTDLTYQDWDRYTIQIQLDPAALQLSGNLTVRLTNRTTVDFDTIWFHLYPNHPDFGGRLDVTSARIDDIPVSSRTLHNDTLIGLQTPHPIAPGQSTTVTMTFTARTPRNASRKSFGAYNLEAGVWSIASFYPMLARYIEGIGWDTRPIVSRGDFTVSAIALYDVTVEAPVDWQLVTSGSQLEQHILADGRQRVRFVSGPQREFYLAALQGLVATSADVDGTRVISYVQANDPDAGARSLAIATTALRIFNQRFGAYPYAEFEIIQAALTQFYGMEYPGVVLIEQRLYQRNDHLLETTIAHEIGHQWWYGLVGNDAQGEAWLDEGLASYSQILYYEMIDNLTQAQAELDAFRAAYRRLRERGGDAPLATPPSELGNGRYVPVVYAKGALFFHALRQQIGEAAFNDFLQGYVTAARYREIAGPDLLRAAEEACACTLDAMFHNWVITAEPVTIP</sequence>
<dbReference type="Gene3D" id="2.60.40.1730">
    <property type="entry name" value="tricorn interacting facor f3 domain"/>
    <property type="match status" value="1"/>
</dbReference>
<dbReference type="SUPFAM" id="SSF63737">
    <property type="entry name" value="Leukotriene A4 hydrolase N-terminal domain"/>
    <property type="match status" value="1"/>
</dbReference>
<proteinExistence type="predicted"/>
<dbReference type="InterPro" id="IPR027268">
    <property type="entry name" value="Peptidase_M4/M1_CTD_sf"/>
</dbReference>
<dbReference type="HOGENOM" id="CLU_015077_1_0_0"/>
<evidence type="ECO:0000313" key="5">
    <source>
        <dbReference type="Proteomes" id="UP000002508"/>
    </source>
</evidence>
<comment type="cofactor">
    <cofactor evidence="2">
        <name>Zn(2+)</name>
        <dbReference type="ChEBI" id="CHEBI:29105"/>
    </cofactor>
    <text evidence="2">Binds 1 zinc ion per subunit.</text>
</comment>
<feature type="active site" description="Proton acceptor" evidence="1">
    <location>
        <position position="355"/>
    </location>
</feature>
<reference evidence="4" key="1">
    <citation type="submission" date="2008-12" db="EMBL/GenBank/DDBJ databases">
        <title>Complete sequence of Chloroflexus aggregans DSM 9485.</title>
        <authorList>
            <consortium name="US DOE Joint Genome Institute"/>
            <person name="Lucas S."/>
            <person name="Copeland A."/>
            <person name="Lapidus A."/>
            <person name="Glavina del Rio T."/>
            <person name="Dalin E."/>
            <person name="Tice H."/>
            <person name="Pitluck S."/>
            <person name="Foster B."/>
            <person name="Larimer F."/>
            <person name="Land M."/>
            <person name="Hauser L."/>
            <person name="Kyrpides N."/>
            <person name="Mikhailova N."/>
            <person name="Bryant D."/>
            <person name="Richardson P."/>
        </authorList>
    </citation>
    <scope>NUCLEOTIDE SEQUENCE</scope>
    <source>
        <strain evidence="4">DSM 9485</strain>
    </source>
</reference>
<keyword evidence="4" id="KW-0645">Protease</keyword>
<dbReference type="InterPro" id="IPR014782">
    <property type="entry name" value="Peptidase_M1_dom"/>
</dbReference>
<dbReference type="GO" id="GO:0008270">
    <property type="term" value="F:zinc ion binding"/>
    <property type="evidence" value="ECO:0007669"/>
    <property type="project" value="InterPro"/>
</dbReference>
<evidence type="ECO:0000256" key="2">
    <source>
        <dbReference type="PIRSR" id="PIRSR634015-3"/>
    </source>
</evidence>
<dbReference type="PANTHER" id="PTHR45726">
    <property type="entry name" value="LEUKOTRIENE A-4 HYDROLASE"/>
    <property type="match status" value="1"/>
</dbReference>
<name>B8G5F8_CHLAD</name>
<dbReference type="InterPro" id="IPR034015">
    <property type="entry name" value="M1_LTA4H"/>
</dbReference>
<dbReference type="eggNOG" id="COG0308">
    <property type="taxonomic scope" value="Bacteria"/>
</dbReference>
<protein>
    <submittedName>
        <fullName evidence="4">Peptidase M1 membrane alanine aminopeptidase</fullName>
    </submittedName>
</protein>
<gene>
    <name evidence="4" type="ordered locus">Cagg_2801</name>
</gene>
<dbReference type="Proteomes" id="UP000002508">
    <property type="component" value="Chromosome"/>
</dbReference>
<accession>B8G5F8</accession>
<keyword evidence="5" id="KW-1185">Reference proteome</keyword>
<feature type="binding site" evidence="2">
    <location>
        <position position="358"/>
    </location>
    <ligand>
        <name>Zn(2+)</name>
        <dbReference type="ChEBI" id="CHEBI:29105"/>
        <note>catalytic</note>
    </ligand>
</feature>
<keyword evidence="2" id="KW-0862">Zinc</keyword>
<organism evidence="4 5">
    <name type="scientific">Chloroflexus aggregans (strain MD-66 / DSM 9485)</name>
    <dbReference type="NCBI Taxonomy" id="326427"/>
    <lineage>
        <taxon>Bacteria</taxon>
        <taxon>Bacillati</taxon>
        <taxon>Chloroflexota</taxon>
        <taxon>Chloroflexia</taxon>
        <taxon>Chloroflexales</taxon>
        <taxon>Chloroflexineae</taxon>
        <taxon>Chloroflexaceae</taxon>
        <taxon>Chloroflexus</taxon>
    </lineage>
</organism>
<feature type="active site" description="Proton donor" evidence="1">
    <location>
        <position position="437"/>
    </location>
</feature>
<evidence type="ECO:0000256" key="1">
    <source>
        <dbReference type="PIRSR" id="PIRSR634015-1"/>
    </source>
</evidence>
<dbReference type="Gene3D" id="1.10.390.10">
    <property type="entry name" value="Neutral Protease Domain 2"/>
    <property type="match status" value="1"/>
</dbReference>
<evidence type="ECO:0000259" key="3">
    <source>
        <dbReference type="Pfam" id="PF01433"/>
    </source>
</evidence>
<keyword evidence="4" id="KW-0378">Hydrolase</keyword>
<keyword evidence="2" id="KW-0479">Metal-binding</keyword>
<dbReference type="CDD" id="cd09604">
    <property type="entry name" value="M1_APN_like"/>
    <property type="match status" value="1"/>
</dbReference>
<dbReference type="InterPro" id="IPR042097">
    <property type="entry name" value="Aminopeptidase_N-like_N_sf"/>
</dbReference>
<dbReference type="AlphaFoldDB" id="B8G5F8"/>
<evidence type="ECO:0000313" key="4">
    <source>
        <dbReference type="EMBL" id="ACL25664.1"/>
    </source>
</evidence>
<dbReference type="PANTHER" id="PTHR45726:SF3">
    <property type="entry name" value="LEUKOTRIENE A-4 HYDROLASE"/>
    <property type="match status" value="1"/>
</dbReference>
<dbReference type="STRING" id="326427.Cagg_2801"/>
<dbReference type="GO" id="GO:0008237">
    <property type="term" value="F:metallopeptidase activity"/>
    <property type="evidence" value="ECO:0007669"/>
    <property type="project" value="InterPro"/>
</dbReference>
<dbReference type="Pfam" id="PF01433">
    <property type="entry name" value="Peptidase_M1"/>
    <property type="match status" value="1"/>
</dbReference>
<feature type="binding site" evidence="2">
    <location>
        <position position="354"/>
    </location>
    <ligand>
        <name>Zn(2+)</name>
        <dbReference type="ChEBI" id="CHEBI:29105"/>
        <note>catalytic</note>
    </ligand>
</feature>
<dbReference type="KEGG" id="cag:Cagg_2801"/>
<keyword evidence="4" id="KW-0031">Aminopeptidase</keyword>
<dbReference type="SUPFAM" id="SSF55486">
    <property type="entry name" value="Metalloproteases ('zincins'), catalytic domain"/>
    <property type="match status" value="1"/>
</dbReference>
<feature type="binding site" evidence="2">
    <location>
        <position position="377"/>
    </location>
    <ligand>
        <name>Zn(2+)</name>
        <dbReference type="ChEBI" id="CHEBI:29105"/>
        <note>catalytic</note>
    </ligand>
</feature>
<dbReference type="GO" id="GO:0004177">
    <property type="term" value="F:aminopeptidase activity"/>
    <property type="evidence" value="ECO:0007669"/>
    <property type="project" value="UniProtKB-KW"/>
</dbReference>
<dbReference type="EMBL" id="CP001337">
    <property type="protein sequence ID" value="ACL25664.1"/>
    <property type="molecule type" value="Genomic_DNA"/>
</dbReference>
<feature type="domain" description="Peptidase M1 membrane alanine aminopeptidase" evidence="3">
    <location>
        <begin position="293"/>
        <end position="496"/>
    </location>
</feature>